<dbReference type="EMBL" id="BAAAYN010000013">
    <property type="protein sequence ID" value="GAA3386041.1"/>
    <property type="molecule type" value="Genomic_DNA"/>
</dbReference>
<feature type="domain" description="DM13" evidence="1">
    <location>
        <begin position="59"/>
        <end position="173"/>
    </location>
</feature>
<dbReference type="PROSITE" id="PS51549">
    <property type="entry name" value="DM13"/>
    <property type="match status" value="1"/>
</dbReference>
<name>A0ABP6SVQ7_9ACTN</name>
<proteinExistence type="predicted"/>
<dbReference type="Pfam" id="PF10517">
    <property type="entry name" value="DM13"/>
    <property type="match status" value="1"/>
</dbReference>
<evidence type="ECO:0000313" key="3">
    <source>
        <dbReference type="Proteomes" id="UP001501676"/>
    </source>
</evidence>
<organism evidence="2 3">
    <name type="scientific">Cryptosporangium minutisporangium</name>
    <dbReference type="NCBI Taxonomy" id="113569"/>
    <lineage>
        <taxon>Bacteria</taxon>
        <taxon>Bacillati</taxon>
        <taxon>Actinomycetota</taxon>
        <taxon>Actinomycetes</taxon>
        <taxon>Cryptosporangiales</taxon>
        <taxon>Cryptosporangiaceae</taxon>
        <taxon>Cryptosporangium</taxon>
    </lineage>
</organism>
<reference evidence="3" key="1">
    <citation type="journal article" date="2019" name="Int. J. Syst. Evol. Microbiol.">
        <title>The Global Catalogue of Microorganisms (GCM) 10K type strain sequencing project: providing services to taxonomists for standard genome sequencing and annotation.</title>
        <authorList>
            <consortium name="The Broad Institute Genomics Platform"/>
            <consortium name="The Broad Institute Genome Sequencing Center for Infectious Disease"/>
            <person name="Wu L."/>
            <person name="Ma J."/>
        </authorList>
    </citation>
    <scope>NUCLEOTIDE SEQUENCE [LARGE SCALE GENOMIC DNA]</scope>
    <source>
        <strain evidence="3">JCM 9458</strain>
    </source>
</reference>
<protein>
    <submittedName>
        <fullName evidence="2">DM13 domain-containing protein</fullName>
    </submittedName>
</protein>
<dbReference type="InterPro" id="IPR019545">
    <property type="entry name" value="DM13_domain"/>
</dbReference>
<keyword evidence="3" id="KW-1185">Reference proteome</keyword>
<evidence type="ECO:0000313" key="2">
    <source>
        <dbReference type="EMBL" id="GAA3386041.1"/>
    </source>
</evidence>
<sequence length="175" mass="18563">MRRRPLLFTLVAIVGLGLGAALVLFEPWRAFTNTTVEEAAPSIPSAGPSESGSTAAATTTVLARGELITHEHETSGTVALLQLPDGSRVLRIENLKTSDGPDLKVWLTDQPVIEGTSGWRVFDDGKHVELGDLKGNLGSQNYPVPASADLKTLTSISIWCARFHVSFGAAELTAA</sequence>
<dbReference type="RefSeq" id="WP_345727921.1">
    <property type="nucleotide sequence ID" value="NZ_BAAAYN010000013.1"/>
</dbReference>
<evidence type="ECO:0000259" key="1">
    <source>
        <dbReference type="PROSITE" id="PS51549"/>
    </source>
</evidence>
<comment type="caution">
    <text evidence="2">The sequence shown here is derived from an EMBL/GenBank/DDBJ whole genome shotgun (WGS) entry which is preliminary data.</text>
</comment>
<dbReference type="Proteomes" id="UP001501676">
    <property type="component" value="Unassembled WGS sequence"/>
</dbReference>
<gene>
    <name evidence="2" type="ORF">GCM10020369_21870</name>
</gene>
<accession>A0ABP6SVQ7</accession>